<dbReference type="Pfam" id="PF00109">
    <property type="entry name" value="ketoacyl-synt"/>
    <property type="match status" value="1"/>
</dbReference>
<dbReference type="Pfam" id="PF00698">
    <property type="entry name" value="Acyl_transf_1"/>
    <property type="match status" value="1"/>
</dbReference>
<sequence>MEQNSTPGAEAVAIVGMALRVPGARDPESFWKLLREGVEPRTTFTDEELEAAGVPRSVREQSGYVRAGFVLENVAAFDAAFFGYSPREAELLDPQHRLFLECAWEALERAGYEGARWPGAISVFAGEGRSTYLLSNLLSRQDVVASQGLFSMVMANEKDFLATRVSHRLDLRGPSLTVQTACSTSLVAVHLACQSLLSGESDMALAGGVALTLPQRAGYLYREGGILSPDGHCRPFDEKGEGTVGGSGVAVVVLKRLSDALEQGDHIHAVIRGSAINNDGSSKVGFTAPSVEGQAQVISEALAMAGVEPDSIQYVEAHGTATPLGDPIEVAALNQVFQGLPRGSIALGSVKSNLGHMDAAAGVAGLIKTVLALEHRQLPPSLHFQRPNPRVPFEEGPFAVNTTPREWLEGKPRRAGVSSFGLGGTNAHVVLEEAPTVAPRTTAARPWQLLVLSARSGPALEEATARLATHLEQHPEVELADVAHTLQVGRRRFEHRRMLVCQDTREAREVLAARDSRMLTEVAGDARRSVAFLFPGQGSYHVNMGRGLYESEPLFREHVDVCCELFKPLLGVDLRKSLYPTASELEEATRKLELLSIGNPALFTLEYALARWWMDMGVQPQALAGHSFGMYAAACLAGIFSLEDAVELVALRSRLMQQLPGGTMLSVQLPEAELLPLLAGRPVSIAAINAASLCVASGPTDAMQALQEELGRRGVECRRLHTSHACHSAMMEPMLRPLEERLRRVRMSPPKIPCVSDMTGTWLTDRDATDPRMWAEHVRRPVRFAEGVATLLAEPDRVLLEVGPGQTLTMLTRQSASAAERMVVPSMRRPQDTRPDSSALLEAAGRLWLAGVELEGERLQGPGEHRRLELPTYPFQREDYWVEAAGGQAAQEHPRTSGSTPRKREDVSEWFYQPAWKPTPPPAAPASRGGSMLAFVDPTGPGAKLVEHLRAGGAEVVRVVPAREFSRLDERTYGIAPGEPAHYRALLEELEAAGRRPHHVVHAWSLGPGLEGEEDAALAAEMERGFHSVIALARALQPRAGEAPVDMAILVSGALEVTGDEPLVPARALVVGPCKVVPQEHAGLRPRCIDVRLPEDEAKVEQLLERLAAEVRLSSAEPVVAWRGSRRYIEHYEPARLPAPSTGIAPLREQGVYLITGGLGRIGLGVAEHLAAAVRARLVLVGRSPFPPREEWEAWRAAHGEQDGVSRKIGRLRAMEALGAEVLVLSADMSRRPEVESVLARTEAHFGALHGVVHSAGSIGMRTHVPLAELERERCEEQFAAKVHGTRWLEAALASRKLDFVVLQSSLSVVLGGPGFSAYAAANAFMDTLACLRARAGGTQWLSVNWDGWYQEGEEPGASDMTLAEGSDALRRLLAARAESRWAVSTAELPARQAVWLRREQAHEAAAPRTSQSQARRGLRNEYVAPRDSVERELAAIWAELLGVAQPGIHDDFFELGGHSLVGAQVVARVRQLFQVELRMRDLFETPTIAGMAVAIVQSRADSMGDEELESLLAELE</sequence>
<evidence type="ECO:0000259" key="6">
    <source>
        <dbReference type="PROSITE" id="PS52004"/>
    </source>
</evidence>
<dbReference type="SUPFAM" id="SSF47336">
    <property type="entry name" value="ACP-like"/>
    <property type="match status" value="1"/>
</dbReference>
<dbReference type="PANTHER" id="PTHR43775:SF51">
    <property type="entry name" value="INACTIVE PHENOLPHTHIOCEROL SYNTHESIS POLYKETIDE SYNTHASE TYPE I PKS1-RELATED"/>
    <property type="match status" value="1"/>
</dbReference>
<dbReference type="InterPro" id="IPR018201">
    <property type="entry name" value="Ketoacyl_synth_AS"/>
</dbReference>
<dbReference type="PROSITE" id="PS52004">
    <property type="entry name" value="KS3_2"/>
    <property type="match status" value="1"/>
</dbReference>
<dbReference type="InterPro" id="IPR014043">
    <property type="entry name" value="Acyl_transferase_dom"/>
</dbReference>
<dbReference type="SUPFAM" id="SSF53901">
    <property type="entry name" value="Thiolase-like"/>
    <property type="match status" value="1"/>
</dbReference>
<evidence type="ECO:0000256" key="4">
    <source>
        <dbReference type="SAM" id="MobiDB-lite"/>
    </source>
</evidence>
<gene>
    <name evidence="7" type="ORF">F0U60_27890</name>
</gene>
<dbReference type="PROSITE" id="PS50075">
    <property type="entry name" value="CARRIER"/>
    <property type="match status" value="1"/>
</dbReference>
<dbReference type="InterPro" id="IPR016036">
    <property type="entry name" value="Malonyl_transacylase_ACP-bd"/>
</dbReference>
<dbReference type="Pfam" id="PF22621">
    <property type="entry name" value="CurL-like_PKS_C"/>
    <property type="match status" value="1"/>
</dbReference>
<keyword evidence="8" id="KW-1185">Reference proteome</keyword>
<evidence type="ECO:0000313" key="7">
    <source>
        <dbReference type="EMBL" id="WNG47515.1"/>
    </source>
</evidence>
<protein>
    <submittedName>
        <fullName evidence="7">SDR family NAD(P)-dependent oxidoreductase</fullName>
    </submittedName>
</protein>
<dbReference type="InterPro" id="IPR049490">
    <property type="entry name" value="C883_1060-like_KR_N"/>
</dbReference>
<evidence type="ECO:0000256" key="1">
    <source>
        <dbReference type="ARBA" id="ARBA00022450"/>
    </source>
</evidence>
<evidence type="ECO:0000259" key="5">
    <source>
        <dbReference type="PROSITE" id="PS50075"/>
    </source>
</evidence>
<dbReference type="Gene3D" id="3.40.47.10">
    <property type="match status" value="1"/>
</dbReference>
<dbReference type="SUPFAM" id="SSF52151">
    <property type="entry name" value="FabD/lysophospholipase-like"/>
    <property type="match status" value="1"/>
</dbReference>
<dbReference type="CDD" id="cd08953">
    <property type="entry name" value="KR_2_SDR_x"/>
    <property type="match status" value="1"/>
</dbReference>
<feature type="domain" description="Ketosynthase family 3 (KS3)" evidence="6">
    <location>
        <begin position="9"/>
        <end position="433"/>
    </location>
</feature>
<organism evidence="7 8">
    <name type="scientific">Archangium minus</name>
    <dbReference type="NCBI Taxonomy" id="83450"/>
    <lineage>
        <taxon>Bacteria</taxon>
        <taxon>Pseudomonadati</taxon>
        <taxon>Myxococcota</taxon>
        <taxon>Myxococcia</taxon>
        <taxon>Myxococcales</taxon>
        <taxon>Cystobacterineae</taxon>
        <taxon>Archangiaceae</taxon>
        <taxon>Archangium</taxon>
    </lineage>
</organism>
<dbReference type="PANTHER" id="PTHR43775">
    <property type="entry name" value="FATTY ACID SYNTHASE"/>
    <property type="match status" value="1"/>
</dbReference>
<dbReference type="InterPro" id="IPR020841">
    <property type="entry name" value="PKS_Beta-ketoAc_synthase_dom"/>
</dbReference>
<dbReference type="Gene3D" id="3.30.70.3290">
    <property type="match status" value="1"/>
</dbReference>
<dbReference type="Pfam" id="PF21394">
    <property type="entry name" value="Beta-ketacyl_N"/>
    <property type="match status" value="1"/>
</dbReference>
<dbReference type="InterPro" id="IPR006162">
    <property type="entry name" value="Ppantetheine_attach_site"/>
</dbReference>
<dbReference type="Gene3D" id="1.10.1200.10">
    <property type="entry name" value="ACP-like"/>
    <property type="match status" value="1"/>
</dbReference>
<dbReference type="EMBL" id="CP043494">
    <property type="protein sequence ID" value="WNG47515.1"/>
    <property type="molecule type" value="Genomic_DNA"/>
</dbReference>
<dbReference type="PROSITE" id="PS00606">
    <property type="entry name" value="KS3_1"/>
    <property type="match status" value="1"/>
</dbReference>
<proteinExistence type="predicted"/>
<dbReference type="SMART" id="SM00823">
    <property type="entry name" value="PKS_PP"/>
    <property type="match status" value="1"/>
</dbReference>
<evidence type="ECO:0000256" key="3">
    <source>
        <dbReference type="ARBA" id="ARBA00022679"/>
    </source>
</evidence>
<dbReference type="Pfam" id="PF02801">
    <property type="entry name" value="Ketoacyl-synt_C"/>
    <property type="match status" value="1"/>
</dbReference>
<dbReference type="InterPro" id="IPR020806">
    <property type="entry name" value="PKS_PP-bd"/>
</dbReference>
<dbReference type="Proteomes" id="UP001611383">
    <property type="component" value="Chromosome"/>
</dbReference>
<dbReference type="SMART" id="SM00825">
    <property type="entry name" value="PKS_KS"/>
    <property type="match status" value="1"/>
</dbReference>
<name>A0ABY9WWK2_9BACT</name>
<feature type="region of interest" description="Disordered" evidence="4">
    <location>
        <begin position="886"/>
        <end position="906"/>
    </location>
</feature>
<dbReference type="InterPro" id="IPR036736">
    <property type="entry name" value="ACP-like_sf"/>
</dbReference>
<dbReference type="Pfam" id="PF08659">
    <property type="entry name" value="KR"/>
    <property type="match status" value="1"/>
</dbReference>
<keyword evidence="3" id="KW-0808">Transferase</keyword>
<dbReference type="SMART" id="SM00822">
    <property type="entry name" value="PKS_KR"/>
    <property type="match status" value="1"/>
</dbReference>
<evidence type="ECO:0000313" key="8">
    <source>
        <dbReference type="Proteomes" id="UP001611383"/>
    </source>
</evidence>
<dbReference type="InterPro" id="IPR014030">
    <property type="entry name" value="Ketoacyl_synth_N"/>
</dbReference>
<keyword evidence="2" id="KW-0597">Phosphoprotein</keyword>
<dbReference type="RefSeq" id="WP_395803947.1">
    <property type="nucleotide sequence ID" value="NZ_CP043494.1"/>
</dbReference>
<dbReference type="InterPro" id="IPR057326">
    <property type="entry name" value="KR_dom"/>
</dbReference>
<dbReference type="Gene3D" id="3.40.366.10">
    <property type="entry name" value="Malonyl-Coenzyme A Acyl Carrier Protein, domain 2"/>
    <property type="match status" value="1"/>
</dbReference>
<dbReference type="SUPFAM" id="SSF55048">
    <property type="entry name" value="Probable ACP-binding domain of malonyl-CoA ACP transacylase"/>
    <property type="match status" value="1"/>
</dbReference>
<dbReference type="Pfam" id="PF00550">
    <property type="entry name" value="PP-binding"/>
    <property type="match status" value="1"/>
</dbReference>
<dbReference type="PROSITE" id="PS00012">
    <property type="entry name" value="PHOSPHOPANTETHEINE"/>
    <property type="match status" value="1"/>
</dbReference>
<dbReference type="InterPro" id="IPR014031">
    <property type="entry name" value="Ketoacyl_synth_C"/>
</dbReference>
<accession>A0ABY9WWK2</accession>
<dbReference type="InterPro" id="IPR016039">
    <property type="entry name" value="Thiolase-like"/>
</dbReference>
<dbReference type="InterPro" id="IPR009081">
    <property type="entry name" value="PP-bd_ACP"/>
</dbReference>
<dbReference type="SMART" id="SM00827">
    <property type="entry name" value="PKS_AT"/>
    <property type="match status" value="1"/>
</dbReference>
<dbReference type="SUPFAM" id="SSF51735">
    <property type="entry name" value="NAD(P)-binding Rossmann-fold domains"/>
    <property type="match status" value="2"/>
</dbReference>
<dbReference type="Gene3D" id="3.30.70.250">
    <property type="entry name" value="Malonyl-CoA ACP transacylase, ACP-binding"/>
    <property type="match status" value="1"/>
</dbReference>
<reference evidence="7 8" key="1">
    <citation type="submission" date="2019-08" db="EMBL/GenBank/DDBJ databases">
        <title>Archangium and Cystobacter genomes.</title>
        <authorList>
            <person name="Chen I.-C.K."/>
            <person name="Wielgoss S."/>
        </authorList>
    </citation>
    <scope>NUCLEOTIDE SEQUENCE [LARGE SCALE GENOMIC DNA]</scope>
    <source>
        <strain evidence="7 8">Cbm 6</strain>
    </source>
</reference>
<dbReference type="InterPro" id="IPR001227">
    <property type="entry name" value="Ac_transferase_dom_sf"/>
</dbReference>
<dbReference type="InterPro" id="IPR016035">
    <property type="entry name" value="Acyl_Trfase/lysoPLipase"/>
</dbReference>
<feature type="domain" description="Carrier" evidence="5">
    <location>
        <begin position="1425"/>
        <end position="1500"/>
    </location>
</feature>
<dbReference type="InterPro" id="IPR050091">
    <property type="entry name" value="PKS_NRPS_Biosynth_Enz"/>
</dbReference>
<dbReference type="Gene3D" id="3.40.50.720">
    <property type="entry name" value="NAD(P)-binding Rossmann-like Domain"/>
    <property type="match status" value="1"/>
</dbReference>
<keyword evidence="1" id="KW-0596">Phosphopantetheine</keyword>
<evidence type="ECO:0000256" key="2">
    <source>
        <dbReference type="ARBA" id="ARBA00022553"/>
    </source>
</evidence>
<dbReference type="CDD" id="cd00833">
    <property type="entry name" value="PKS"/>
    <property type="match status" value="1"/>
</dbReference>
<dbReference type="InterPro" id="IPR013968">
    <property type="entry name" value="PKS_KR"/>
</dbReference>
<dbReference type="InterPro" id="IPR036291">
    <property type="entry name" value="NAD(P)-bd_dom_sf"/>
</dbReference>